<dbReference type="InterPro" id="IPR003673">
    <property type="entry name" value="CoA-Trfase_fam_III"/>
</dbReference>
<keyword evidence="3" id="KW-1185">Reference proteome</keyword>
<dbReference type="GO" id="GO:0008410">
    <property type="term" value="F:CoA-transferase activity"/>
    <property type="evidence" value="ECO:0007669"/>
    <property type="project" value="TreeGrafter"/>
</dbReference>
<dbReference type="PANTHER" id="PTHR48207">
    <property type="entry name" value="SUCCINATE--HYDROXYMETHYLGLUTARATE COA-TRANSFERASE"/>
    <property type="match status" value="1"/>
</dbReference>
<sequence>MTHTHRYPLDGITVLDLGQVYQGPYCGFLLATAGARVIKVESPQGDPTRSTGGSSLPFAMLNGNKESVCIDLKTPEGKAAFLALVDQADVLIENFVPGVMARLGLSPESLLARNPRLVYGSASGYGSSGPYRDMMAMDFTIQAMSGMLNATGEPDGPPVKTGPAAVDFLGGAHLYGAVTTALFERERTGRGRICEVAMLDVAYFTLTSYIGAFVDNPGFVPRTGNRHAGLGLAPYNLYAAQDGYLAILCIKDAHWQGVARAMGREDLASDARFATHAQRAQDMAFIDELVGTWTLTRTRAELAEAARRHGFPASPVRNLGEVMQDDHLHERGALVELDHPLLGRVTLPTNPMRFAGLPAMALRPSPTLGQHNADWHVPGRSGT</sequence>
<evidence type="ECO:0000313" key="2">
    <source>
        <dbReference type="EMBL" id="ARU06414.1"/>
    </source>
</evidence>
<dbReference type="PANTHER" id="PTHR48207:SF3">
    <property type="entry name" value="SUCCINATE--HYDROXYMETHYLGLUTARATE COA-TRANSFERASE"/>
    <property type="match status" value="1"/>
</dbReference>
<dbReference type="Gene3D" id="3.30.1540.10">
    <property type="entry name" value="formyl-coa transferase, domain 3"/>
    <property type="match status" value="1"/>
</dbReference>
<dbReference type="InterPro" id="IPR023606">
    <property type="entry name" value="CoA-Trfase_III_dom_1_sf"/>
</dbReference>
<evidence type="ECO:0000256" key="1">
    <source>
        <dbReference type="ARBA" id="ARBA00022679"/>
    </source>
</evidence>
<evidence type="ECO:0000313" key="3">
    <source>
        <dbReference type="Proteomes" id="UP000196138"/>
    </source>
</evidence>
<name>A0A1Y0ERX1_9BURK</name>
<keyword evidence="1 2" id="KW-0808">Transferase</keyword>
<accession>A0A1Y0ERX1</accession>
<dbReference type="InterPro" id="IPR044855">
    <property type="entry name" value="CoA-Trfase_III_dom3_sf"/>
</dbReference>
<reference evidence="2 3" key="1">
    <citation type="submission" date="2017-05" db="EMBL/GenBank/DDBJ databases">
        <authorList>
            <person name="Song R."/>
            <person name="Chenine A.L."/>
            <person name="Ruprecht R.M."/>
        </authorList>
    </citation>
    <scope>NUCLEOTIDE SEQUENCE [LARGE SCALE GENOMIC DNA]</scope>
    <source>
        <strain evidence="2 3">DSM 26136</strain>
    </source>
</reference>
<dbReference type="Proteomes" id="UP000196138">
    <property type="component" value="Chromosome"/>
</dbReference>
<dbReference type="RefSeq" id="WP_087283535.1">
    <property type="nucleotide sequence ID" value="NZ_CP021455.1"/>
</dbReference>
<dbReference type="Pfam" id="PF02515">
    <property type="entry name" value="CoA_transf_3"/>
    <property type="match status" value="1"/>
</dbReference>
<dbReference type="SUPFAM" id="SSF89796">
    <property type="entry name" value="CoA-transferase family III (CaiB/BaiF)"/>
    <property type="match status" value="1"/>
</dbReference>
<gene>
    <name evidence="2" type="ORF">CCO03_18675</name>
</gene>
<organism evidence="2 3">
    <name type="scientific">Comamonas serinivorans</name>
    <dbReference type="NCBI Taxonomy" id="1082851"/>
    <lineage>
        <taxon>Bacteria</taxon>
        <taxon>Pseudomonadati</taxon>
        <taxon>Pseudomonadota</taxon>
        <taxon>Betaproteobacteria</taxon>
        <taxon>Burkholderiales</taxon>
        <taxon>Comamonadaceae</taxon>
        <taxon>Comamonas</taxon>
    </lineage>
</organism>
<dbReference type="AlphaFoldDB" id="A0A1Y0ERX1"/>
<dbReference type="EMBL" id="CP021455">
    <property type="protein sequence ID" value="ARU06414.1"/>
    <property type="molecule type" value="Genomic_DNA"/>
</dbReference>
<dbReference type="Gene3D" id="3.40.50.10540">
    <property type="entry name" value="Crotonobetainyl-coa:carnitine coa-transferase, domain 1"/>
    <property type="match status" value="1"/>
</dbReference>
<proteinExistence type="predicted"/>
<dbReference type="InterPro" id="IPR050483">
    <property type="entry name" value="CoA-transferase_III_domain"/>
</dbReference>
<dbReference type="KEGG" id="cser:CCO03_18675"/>
<dbReference type="OrthoDB" id="8523055at2"/>
<protein>
    <submittedName>
        <fullName evidence="2">CoA transferase</fullName>
    </submittedName>
</protein>